<reference evidence="2 3" key="1">
    <citation type="journal article" date="2009" name="PLoS Genet.">
        <title>The complete genome and proteome of Laribacter hongkongensis reveal potential mechanisms for adaptations to different temperatures and habitats.</title>
        <authorList>
            <person name="Woo P.C."/>
            <person name="Lau S.K."/>
            <person name="Tse H."/>
            <person name="Teng J.L."/>
            <person name="Curreem S.O."/>
            <person name="Tsang A.K."/>
            <person name="Fan R.Y."/>
            <person name="Wong G.K."/>
            <person name="Huang Y."/>
            <person name="Loman N.J."/>
            <person name="Snyder L.A."/>
            <person name="Cai J.J."/>
            <person name="Huang J.D."/>
            <person name="Mak W."/>
            <person name="Pallen M.J."/>
            <person name="Lok S."/>
            <person name="Yuen K.Y."/>
        </authorList>
    </citation>
    <scope>NUCLEOTIDE SEQUENCE [LARGE SCALE GENOMIC DNA]</scope>
    <source>
        <strain evidence="2 3">HLHK9</strain>
    </source>
</reference>
<dbReference type="GeneID" id="75109289"/>
<dbReference type="Pfam" id="PF08765">
    <property type="entry name" value="Mor"/>
    <property type="match status" value="1"/>
</dbReference>
<organism evidence="2 3">
    <name type="scientific">Laribacter hongkongensis (strain HLHK9)</name>
    <dbReference type="NCBI Taxonomy" id="557598"/>
    <lineage>
        <taxon>Bacteria</taxon>
        <taxon>Pseudomonadati</taxon>
        <taxon>Pseudomonadota</taxon>
        <taxon>Betaproteobacteria</taxon>
        <taxon>Neisseriales</taxon>
        <taxon>Aquaspirillaceae</taxon>
        <taxon>Laribacter</taxon>
    </lineage>
</organism>
<dbReference type="AlphaFoldDB" id="C1D6P3"/>
<keyword evidence="3" id="KW-1185">Reference proteome</keyword>
<sequence>MQLEQVAGLLPETIQQIAGLIGLPRTLELVAALGGTTFPVPKNQRRLGQVRYEALAEVIGVDGADALTRHFGGEILSIPKCEAALRELRDRAVRAEFDTITRDHPAVHAVTQLARKYRLTDRHIWRLLNRVDRETLPQARLF</sequence>
<dbReference type="InterPro" id="IPR009057">
    <property type="entry name" value="Homeodomain-like_sf"/>
</dbReference>
<dbReference type="InterPro" id="IPR014875">
    <property type="entry name" value="Mor_transcription_activator"/>
</dbReference>
<feature type="domain" description="Mor transcription activator" evidence="1">
    <location>
        <begin position="32"/>
        <end position="137"/>
    </location>
</feature>
<evidence type="ECO:0000313" key="3">
    <source>
        <dbReference type="Proteomes" id="UP000002010"/>
    </source>
</evidence>
<dbReference type="eggNOG" id="COG5566">
    <property type="taxonomic scope" value="Bacteria"/>
</dbReference>
<dbReference type="STRING" id="557598.LHK_01158"/>
<accession>C1D6P3</accession>
<evidence type="ECO:0000259" key="1">
    <source>
        <dbReference type="Pfam" id="PF08765"/>
    </source>
</evidence>
<dbReference type="HOGENOM" id="CLU_131403_1_0_4"/>
<proteinExistence type="predicted"/>
<evidence type="ECO:0000313" key="2">
    <source>
        <dbReference type="EMBL" id="ACO74150.1"/>
    </source>
</evidence>
<dbReference type="Gene3D" id="1.10.10.60">
    <property type="entry name" value="Homeodomain-like"/>
    <property type="match status" value="1"/>
</dbReference>
<dbReference type="SUPFAM" id="SSF46689">
    <property type="entry name" value="Homeodomain-like"/>
    <property type="match status" value="1"/>
</dbReference>
<dbReference type="KEGG" id="lhk:LHK_01158"/>
<dbReference type="RefSeq" id="WP_012696640.1">
    <property type="nucleotide sequence ID" value="NC_012559.1"/>
</dbReference>
<name>C1D6P3_LARHH</name>
<dbReference type="Proteomes" id="UP000002010">
    <property type="component" value="Chromosome"/>
</dbReference>
<dbReference type="EMBL" id="CP001154">
    <property type="protein sequence ID" value="ACO74150.1"/>
    <property type="molecule type" value="Genomic_DNA"/>
</dbReference>
<gene>
    <name evidence="2" type="ordered locus">LHK_01158</name>
</gene>
<protein>
    <submittedName>
        <fullName evidence="2">Putative bacteriophage DNA transposition protein B</fullName>
    </submittedName>
</protein>